<keyword evidence="15" id="KW-0812">Transmembrane</keyword>
<keyword evidence="6 14" id="KW-0132">Cell division</keyword>
<evidence type="ECO:0000259" key="17">
    <source>
        <dbReference type="Pfam" id="PF02875"/>
    </source>
</evidence>
<evidence type="ECO:0000256" key="6">
    <source>
        <dbReference type="ARBA" id="ARBA00022618"/>
    </source>
</evidence>
<comment type="catalytic activity">
    <reaction evidence="13 14">
        <text>UDP-N-acetyl-alpha-D-muramate + L-alanine + ATP = UDP-N-acetyl-alpha-D-muramoyl-L-alanine + ADP + phosphate + H(+)</text>
        <dbReference type="Rhea" id="RHEA:23372"/>
        <dbReference type="ChEBI" id="CHEBI:15378"/>
        <dbReference type="ChEBI" id="CHEBI:30616"/>
        <dbReference type="ChEBI" id="CHEBI:43474"/>
        <dbReference type="ChEBI" id="CHEBI:57972"/>
        <dbReference type="ChEBI" id="CHEBI:70757"/>
        <dbReference type="ChEBI" id="CHEBI:83898"/>
        <dbReference type="ChEBI" id="CHEBI:456216"/>
        <dbReference type="EC" id="6.3.2.8"/>
    </reaction>
</comment>
<dbReference type="NCBIfam" id="TIGR01082">
    <property type="entry name" value="murC"/>
    <property type="match status" value="1"/>
</dbReference>
<organism evidence="19">
    <name type="scientific">Dictyoglomus thermophilum</name>
    <dbReference type="NCBI Taxonomy" id="14"/>
    <lineage>
        <taxon>Bacteria</taxon>
        <taxon>Pseudomonadati</taxon>
        <taxon>Dictyoglomota</taxon>
        <taxon>Dictyoglomia</taxon>
        <taxon>Dictyoglomales</taxon>
        <taxon>Dictyoglomaceae</taxon>
        <taxon>Dictyoglomus</taxon>
    </lineage>
</organism>
<keyword evidence="11 14" id="KW-0131">Cell cycle</keyword>
<keyword evidence="4 14" id="KW-0963">Cytoplasm</keyword>
<dbReference type="SUPFAM" id="SSF53244">
    <property type="entry name" value="MurD-like peptide ligases, peptide-binding domain"/>
    <property type="match status" value="1"/>
</dbReference>
<keyword evidence="15" id="KW-1133">Transmembrane helix</keyword>
<protein>
    <recommendedName>
        <fullName evidence="3 14">UDP-N-acetylmuramate--L-alanine ligase</fullName>
        <ecNumber evidence="3 14">6.3.2.8</ecNumber>
    </recommendedName>
    <alternativeName>
        <fullName evidence="14">UDP-N-acetylmuramoyl-L-alanine synthetase</fullName>
    </alternativeName>
</protein>
<dbReference type="InterPro" id="IPR005758">
    <property type="entry name" value="UDP-N-AcMur_Ala_ligase_MurC"/>
</dbReference>
<dbReference type="Gene3D" id="3.90.190.20">
    <property type="entry name" value="Mur ligase, C-terminal domain"/>
    <property type="match status" value="1"/>
</dbReference>
<evidence type="ECO:0000256" key="3">
    <source>
        <dbReference type="ARBA" id="ARBA00012211"/>
    </source>
</evidence>
<keyword evidence="10 14" id="KW-0573">Peptidoglycan synthesis</keyword>
<comment type="subcellular location">
    <subcellularLocation>
        <location evidence="1 14">Cytoplasm</location>
    </subcellularLocation>
</comment>
<comment type="caution">
    <text evidence="19">The sequence shown here is derived from an EMBL/GenBank/DDBJ whole genome shotgun (WGS) entry which is preliminary data.</text>
</comment>
<evidence type="ECO:0000256" key="12">
    <source>
        <dbReference type="ARBA" id="ARBA00023316"/>
    </source>
</evidence>
<evidence type="ECO:0000256" key="5">
    <source>
        <dbReference type="ARBA" id="ARBA00022598"/>
    </source>
</evidence>
<dbReference type="UniPathway" id="UPA00219"/>
<feature type="binding site" evidence="14">
    <location>
        <begin position="111"/>
        <end position="117"/>
    </location>
    <ligand>
        <name>ATP</name>
        <dbReference type="ChEBI" id="CHEBI:30616"/>
    </ligand>
</feature>
<dbReference type="GO" id="GO:0071555">
    <property type="term" value="P:cell wall organization"/>
    <property type="evidence" value="ECO:0007669"/>
    <property type="project" value="UniProtKB-KW"/>
</dbReference>
<dbReference type="Gene3D" id="3.40.50.720">
    <property type="entry name" value="NAD(P)-binding Rossmann-like Domain"/>
    <property type="match status" value="1"/>
</dbReference>
<feature type="transmembrane region" description="Helical" evidence="15">
    <location>
        <begin position="7"/>
        <end position="25"/>
    </location>
</feature>
<dbReference type="AlphaFoldDB" id="A0A7C3MKJ8"/>
<evidence type="ECO:0000256" key="4">
    <source>
        <dbReference type="ARBA" id="ARBA00022490"/>
    </source>
</evidence>
<evidence type="ECO:0000256" key="7">
    <source>
        <dbReference type="ARBA" id="ARBA00022741"/>
    </source>
</evidence>
<feature type="domain" description="Mur ligase C-terminal" evidence="17">
    <location>
        <begin position="309"/>
        <end position="440"/>
    </location>
</feature>
<evidence type="ECO:0000256" key="13">
    <source>
        <dbReference type="ARBA" id="ARBA00047833"/>
    </source>
</evidence>
<dbReference type="InterPro" id="IPR000713">
    <property type="entry name" value="Mur_ligase_N"/>
</dbReference>
<dbReference type="Gene3D" id="3.40.1190.10">
    <property type="entry name" value="Mur-like, catalytic domain"/>
    <property type="match status" value="1"/>
</dbReference>
<dbReference type="Pfam" id="PF02875">
    <property type="entry name" value="Mur_ligase_C"/>
    <property type="match status" value="1"/>
</dbReference>
<accession>A0A7C3MKJ8</accession>
<evidence type="ECO:0000256" key="14">
    <source>
        <dbReference type="HAMAP-Rule" id="MF_00046"/>
    </source>
</evidence>
<reference evidence="19" key="1">
    <citation type="journal article" date="2020" name="mSystems">
        <title>Genome- and Community-Level Interaction Insights into Carbon Utilization and Element Cycling Functions of Hydrothermarchaeota in Hydrothermal Sediment.</title>
        <authorList>
            <person name="Zhou Z."/>
            <person name="Liu Y."/>
            <person name="Xu W."/>
            <person name="Pan J."/>
            <person name="Luo Z.H."/>
            <person name="Li M."/>
        </authorList>
    </citation>
    <scope>NUCLEOTIDE SEQUENCE [LARGE SCALE GENOMIC DNA]</scope>
    <source>
        <strain evidence="19">SpSt-81</strain>
    </source>
</reference>
<dbReference type="InterPro" id="IPR036615">
    <property type="entry name" value="Mur_ligase_C_dom_sf"/>
</dbReference>
<dbReference type="GO" id="GO:0008360">
    <property type="term" value="P:regulation of cell shape"/>
    <property type="evidence" value="ECO:0007669"/>
    <property type="project" value="UniProtKB-KW"/>
</dbReference>
<evidence type="ECO:0000256" key="2">
    <source>
        <dbReference type="ARBA" id="ARBA00004752"/>
    </source>
</evidence>
<keyword evidence="9 14" id="KW-0133">Cell shape</keyword>
<evidence type="ECO:0000259" key="18">
    <source>
        <dbReference type="Pfam" id="PF08245"/>
    </source>
</evidence>
<dbReference type="EMBL" id="DTIN01000025">
    <property type="protein sequence ID" value="HFX13869.1"/>
    <property type="molecule type" value="Genomic_DNA"/>
</dbReference>
<proteinExistence type="inferred from homology"/>
<dbReference type="Pfam" id="PF08245">
    <property type="entry name" value="Mur_ligase_M"/>
    <property type="match status" value="1"/>
</dbReference>
<dbReference type="GO" id="GO:0005737">
    <property type="term" value="C:cytoplasm"/>
    <property type="evidence" value="ECO:0007669"/>
    <property type="project" value="UniProtKB-SubCell"/>
</dbReference>
<feature type="domain" description="Mur ligase N-terminal catalytic" evidence="16">
    <location>
        <begin position="6"/>
        <end position="104"/>
    </location>
</feature>
<dbReference type="Pfam" id="PF01225">
    <property type="entry name" value="Mur_ligase"/>
    <property type="match status" value="1"/>
</dbReference>
<dbReference type="GO" id="GO:0051301">
    <property type="term" value="P:cell division"/>
    <property type="evidence" value="ECO:0007669"/>
    <property type="project" value="UniProtKB-KW"/>
</dbReference>
<keyword evidence="5 14" id="KW-0436">Ligase</keyword>
<dbReference type="InterPro" id="IPR004101">
    <property type="entry name" value="Mur_ligase_C"/>
</dbReference>
<evidence type="ECO:0000256" key="10">
    <source>
        <dbReference type="ARBA" id="ARBA00022984"/>
    </source>
</evidence>
<dbReference type="GO" id="GO:0009252">
    <property type="term" value="P:peptidoglycan biosynthetic process"/>
    <property type="evidence" value="ECO:0007669"/>
    <property type="project" value="UniProtKB-UniRule"/>
</dbReference>
<name>A0A7C3MKJ8_DICTH</name>
<evidence type="ECO:0000256" key="15">
    <source>
        <dbReference type="SAM" id="Phobius"/>
    </source>
</evidence>
<keyword evidence="8 14" id="KW-0067">ATP-binding</keyword>
<dbReference type="PANTHER" id="PTHR43445:SF3">
    <property type="entry name" value="UDP-N-ACETYLMURAMATE--L-ALANINE LIGASE"/>
    <property type="match status" value="1"/>
</dbReference>
<dbReference type="HAMAP" id="MF_00046">
    <property type="entry name" value="MurC"/>
    <property type="match status" value="1"/>
</dbReference>
<feature type="domain" description="Mur ligase central" evidence="18">
    <location>
        <begin position="109"/>
        <end position="287"/>
    </location>
</feature>
<comment type="function">
    <text evidence="14">Cell wall formation.</text>
</comment>
<dbReference type="EC" id="6.3.2.8" evidence="3 14"/>
<dbReference type="InterPro" id="IPR013221">
    <property type="entry name" value="Mur_ligase_cen"/>
</dbReference>
<evidence type="ECO:0000256" key="1">
    <source>
        <dbReference type="ARBA" id="ARBA00004496"/>
    </source>
</evidence>
<evidence type="ECO:0000259" key="16">
    <source>
        <dbReference type="Pfam" id="PF01225"/>
    </source>
</evidence>
<evidence type="ECO:0000256" key="9">
    <source>
        <dbReference type="ARBA" id="ARBA00022960"/>
    </source>
</evidence>
<dbReference type="GO" id="GO:0008763">
    <property type="term" value="F:UDP-N-acetylmuramate-L-alanine ligase activity"/>
    <property type="evidence" value="ECO:0007669"/>
    <property type="project" value="UniProtKB-UniRule"/>
</dbReference>
<keyword evidence="15" id="KW-0472">Membrane</keyword>
<dbReference type="InterPro" id="IPR036565">
    <property type="entry name" value="Mur-like_cat_sf"/>
</dbReference>
<keyword evidence="7 14" id="KW-0547">Nucleotide-binding</keyword>
<keyword evidence="12 14" id="KW-0961">Cell wall biogenesis/degradation</keyword>
<dbReference type="SUPFAM" id="SSF51984">
    <property type="entry name" value="MurCD N-terminal domain"/>
    <property type="match status" value="1"/>
</dbReference>
<comment type="similarity">
    <text evidence="14">Belongs to the MurCDEF family.</text>
</comment>
<dbReference type="PANTHER" id="PTHR43445">
    <property type="entry name" value="UDP-N-ACETYLMURAMATE--L-ALANINE LIGASE-RELATED"/>
    <property type="match status" value="1"/>
</dbReference>
<gene>
    <name evidence="14" type="primary">murC</name>
    <name evidence="19" type="ORF">ENW00_06955</name>
</gene>
<comment type="pathway">
    <text evidence="2 14">Cell wall biogenesis; peptidoglycan biosynthesis.</text>
</comment>
<dbReference type="SUPFAM" id="SSF53623">
    <property type="entry name" value="MurD-like peptide ligases, catalytic domain"/>
    <property type="match status" value="1"/>
</dbReference>
<dbReference type="GO" id="GO:0005524">
    <property type="term" value="F:ATP binding"/>
    <property type="evidence" value="ECO:0007669"/>
    <property type="project" value="UniProtKB-UniRule"/>
</dbReference>
<evidence type="ECO:0000256" key="11">
    <source>
        <dbReference type="ARBA" id="ARBA00023306"/>
    </source>
</evidence>
<evidence type="ECO:0000313" key="19">
    <source>
        <dbReference type="EMBL" id="HFX13869.1"/>
    </source>
</evidence>
<evidence type="ECO:0000256" key="8">
    <source>
        <dbReference type="ARBA" id="ARBA00022840"/>
    </source>
</evidence>
<sequence length="463" mass="51573">MFNYKRIHFIGIAGTGMSALAYIFAEKGYEVSGSDIQENISTIRLKAKGVKIYNGHHKKNLKGVDVVIVSSAIPPENEEYLAAKEKNIPILHRSELLGELTKEKKSIIVSGTHGKTTTTSLIGLVLENNRVDPTIIVGGEVEDIGGNAKLGNGDYLVAEGDESDGSILKLFPFILVVTNIDNDHLDYYKDLGKIKETFLNVIDKIPQNGKVLLCSECDNIKSIIPYINKEFYTYGFDNADFTANIINITPYGSEYVAYFRGEEIGKVKLKIPGKHNVLNSLSALATAKILGLDIDLTIKALEKFNGVQRRIQLKGILENNVLIFDDYGHHPTEIKATLLTLKLYNRRIVVVFQPHRYTRTFYLYRDIAEALTLADVVILTEIYSAGEKPILGVSAKKIYEEIKGKRPDFNIYYVENLTDAASTALDILRDGDILLTIGAGNVWKVGEVLLAKLRSESKVEYHQ</sequence>
<dbReference type="InterPro" id="IPR050061">
    <property type="entry name" value="MurCDEF_pg_biosynth"/>
</dbReference>